<keyword evidence="1" id="KW-0378">Hydrolase</keyword>
<dbReference type="EMBL" id="ADOU02000004">
    <property type="protein sequence ID" value="KGJ69709.1"/>
    <property type="molecule type" value="Genomic_DNA"/>
</dbReference>
<dbReference type="InterPro" id="IPR006683">
    <property type="entry name" value="Thioestr_dom"/>
</dbReference>
<dbReference type="InterPro" id="IPR003736">
    <property type="entry name" value="PAAI_dom"/>
</dbReference>
<feature type="domain" description="Thioesterase" evidence="2">
    <location>
        <begin position="81"/>
        <end position="159"/>
    </location>
</feature>
<evidence type="ECO:0000259" key="2">
    <source>
        <dbReference type="Pfam" id="PF03061"/>
    </source>
</evidence>
<dbReference type="Gene3D" id="3.10.129.10">
    <property type="entry name" value="Hotdog Thioesterase"/>
    <property type="match status" value="1"/>
</dbReference>
<gene>
    <name evidence="3" type="ORF">BJA5080_04528</name>
</gene>
<sequence length="169" mass="18508">MHKCERRSQHDHDLGRHCFAARSNSRWDNNELGGNPMTPLEKLKAMKMPFAELKGVEFVEAEKDRVVARMTVRPDLCTLHHTIHGGAVMALADSVGAAATVINLPEDAKGTTTLESKTNFIGGAKEGTTLIATATPVHRGRRTQVWTTRLETDDGKLVAVVTQTQLVLV</sequence>
<dbReference type="SUPFAM" id="SSF54637">
    <property type="entry name" value="Thioesterase/thiol ester dehydrase-isomerase"/>
    <property type="match status" value="1"/>
</dbReference>
<organism evidence="3 4">
    <name type="scientific">Bradyrhizobium diazoefficiens SEMIA 5080</name>
    <dbReference type="NCBI Taxonomy" id="754504"/>
    <lineage>
        <taxon>Bacteria</taxon>
        <taxon>Pseudomonadati</taxon>
        <taxon>Pseudomonadota</taxon>
        <taxon>Alphaproteobacteria</taxon>
        <taxon>Hyphomicrobiales</taxon>
        <taxon>Nitrobacteraceae</taxon>
        <taxon>Bradyrhizobium</taxon>
    </lineage>
</organism>
<reference evidence="3 4" key="1">
    <citation type="journal article" date="2014" name="BMC Genomics">
        <title>Comparative genomics of Bradyrhizobium japonicum CPAC 15 and Bradyrhizobium diazoefficiens CPAC 7: elite model strains for understanding symbiotic performance with soybean.</title>
        <authorList>
            <person name="Siqueira A.F."/>
            <person name="Ormeno-Orrillo E."/>
            <person name="Souza R.C."/>
            <person name="Rodrigues E.P."/>
            <person name="Almeida L.G."/>
            <person name="Barcellos F.G."/>
            <person name="Batista J.S."/>
            <person name="Nakatami A.S."/>
            <person name="Martinez-Romero E."/>
            <person name="Vasconcelos A.T."/>
            <person name="Hungria M."/>
        </authorList>
    </citation>
    <scope>NUCLEOTIDE SEQUENCE [LARGE SCALE GENOMIC DNA]</scope>
    <source>
        <strain evidence="3 4">SEMIA 5080</strain>
    </source>
</reference>
<comment type="caution">
    <text evidence="3">The sequence shown here is derived from an EMBL/GenBank/DDBJ whole genome shotgun (WGS) entry which is preliminary data.</text>
</comment>
<proteinExistence type="predicted"/>
<name>A0A837CKA0_9BRAD</name>
<dbReference type="NCBIfam" id="TIGR00369">
    <property type="entry name" value="unchar_dom_1"/>
    <property type="match status" value="1"/>
</dbReference>
<dbReference type="PANTHER" id="PTHR43240">
    <property type="entry name" value="1,4-DIHYDROXY-2-NAPHTHOYL-COA THIOESTERASE 1"/>
    <property type="match status" value="1"/>
</dbReference>
<accession>A0A837CKA0</accession>
<dbReference type="Proteomes" id="UP000024900">
    <property type="component" value="Unassembled WGS sequence"/>
</dbReference>
<evidence type="ECO:0000313" key="3">
    <source>
        <dbReference type="EMBL" id="KGJ69709.1"/>
    </source>
</evidence>
<dbReference type="AlphaFoldDB" id="A0A837CKA0"/>
<dbReference type="GO" id="GO:0061522">
    <property type="term" value="F:1,4-dihydroxy-2-naphthoyl-CoA thioesterase activity"/>
    <property type="evidence" value="ECO:0007669"/>
    <property type="project" value="TreeGrafter"/>
</dbReference>
<protein>
    <recommendedName>
        <fullName evidence="2">Thioesterase domain-containing protein</fullName>
    </recommendedName>
</protein>
<dbReference type="InterPro" id="IPR029069">
    <property type="entry name" value="HotDog_dom_sf"/>
</dbReference>
<dbReference type="PANTHER" id="PTHR43240:SF8">
    <property type="entry name" value="PHENYLACETIC ACID DEGRADATION-RELATED PROTEIN"/>
    <property type="match status" value="1"/>
</dbReference>
<dbReference type="FunFam" id="3.10.129.10:FF:000132">
    <property type="entry name" value="PaaI family thioesterase"/>
    <property type="match status" value="1"/>
</dbReference>
<dbReference type="CDD" id="cd03443">
    <property type="entry name" value="PaaI_thioesterase"/>
    <property type="match status" value="1"/>
</dbReference>
<evidence type="ECO:0000313" key="4">
    <source>
        <dbReference type="Proteomes" id="UP000024900"/>
    </source>
</evidence>
<evidence type="ECO:0000256" key="1">
    <source>
        <dbReference type="ARBA" id="ARBA00022801"/>
    </source>
</evidence>
<dbReference type="Pfam" id="PF03061">
    <property type="entry name" value="4HBT"/>
    <property type="match status" value="1"/>
</dbReference>
<dbReference type="GO" id="GO:0005829">
    <property type="term" value="C:cytosol"/>
    <property type="evidence" value="ECO:0007669"/>
    <property type="project" value="TreeGrafter"/>
</dbReference>